<organism evidence="8 9">
    <name type="scientific">Phenylobacterium zucineum (strain HLK1)</name>
    <dbReference type="NCBI Taxonomy" id="450851"/>
    <lineage>
        <taxon>Bacteria</taxon>
        <taxon>Pseudomonadati</taxon>
        <taxon>Pseudomonadota</taxon>
        <taxon>Alphaproteobacteria</taxon>
        <taxon>Caulobacterales</taxon>
        <taxon>Caulobacteraceae</taxon>
        <taxon>Phenylobacterium</taxon>
    </lineage>
</organism>
<name>B4RI72_PHEZH</name>
<protein>
    <recommendedName>
        <fullName evidence="1">non-specific serine/threonine protein kinase</fullName>
        <ecNumber evidence="1">2.7.11.1</ecNumber>
    </recommendedName>
</protein>
<gene>
    <name evidence="8" type="ordered locus">PHZ_p0104</name>
</gene>
<evidence type="ECO:0000256" key="4">
    <source>
        <dbReference type="ARBA" id="ARBA00022737"/>
    </source>
</evidence>
<dbReference type="PANTHER" id="PTHR42926">
    <property type="match status" value="1"/>
</dbReference>
<evidence type="ECO:0000256" key="2">
    <source>
        <dbReference type="ARBA" id="ARBA00022553"/>
    </source>
</evidence>
<evidence type="ECO:0000256" key="6">
    <source>
        <dbReference type="ARBA" id="ARBA00022801"/>
    </source>
</evidence>
<evidence type="ECO:0000256" key="5">
    <source>
        <dbReference type="ARBA" id="ARBA00022777"/>
    </source>
</evidence>
<accession>B4RI72</accession>
<keyword evidence="9" id="KW-1185">Reference proteome</keyword>
<dbReference type="KEGG" id="pzu:PHZ_p0104"/>
<evidence type="ECO:0000259" key="7">
    <source>
        <dbReference type="PROSITE" id="PS51146"/>
    </source>
</evidence>
<dbReference type="GO" id="GO:0005524">
    <property type="term" value="F:ATP binding"/>
    <property type="evidence" value="ECO:0007669"/>
    <property type="project" value="InterPro"/>
</dbReference>
<dbReference type="InterPro" id="IPR030665">
    <property type="entry name" value="KaiC"/>
</dbReference>
<dbReference type="EMBL" id="CP000748">
    <property type="protein sequence ID" value="ACG80047.1"/>
    <property type="molecule type" value="Genomic_DNA"/>
</dbReference>
<reference evidence="8 9" key="1">
    <citation type="journal article" date="2008" name="BMC Genomics">
        <title>Complete genome of Phenylobacterium zucineum - a novel facultative intracellular bacterium isolated from human erythroleukemia cell line K562.</title>
        <authorList>
            <person name="Luo Y."/>
            <person name="Xu X."/>
            <person name="Ding Z."/>
            <person name="Liu Z."/>
            <person name="Zhang B."/>
            <person name="Yan Z."/>
            <person name="Sun J."/>
            <person name="Hu S."/>
            <person name="Hu X."/>
        </authorList>
    </citation>
    <scope>NUCLEOTIDE SEQUENCE [LARGE SCALE GENOMIC DNA]</scope>
    <source>
        <strain evidence="9">HLK1</strain>
        <plasmid evidence="9">Plasmid pHLK1</plasmid>
    </source>
</reference>
<keyword evidence="8" id="KW-0614">Plasmid</keyword>
<keyword evidence="5" id="KW-0418">Kinase</keyword>
<dbReference type="PIRSF" id="PIRSF039117">
    <property type="entry name" value="KaiC"/>
    <property type="match status" value="1"/>
</dbReference>
<dbReference type="AlphaFoldDB" id="B4RI72"/>
<dbReference type="CDD" id="cd19488">
    <property type="entry name" value="KaiC-like_N"/>
    <property type="match status" value="1"/>
</dbReference>
<sequence>MVSTASHEFEDEAPVPSGIAGLDEILVGGFSRSNVHLVEGAPGTGKTTLGLQFLLDGRERGERGLYVTLSETKRELARSARTHGWSLDGIEIFELVPPELTLDPEQEQTLVYASDLELGETVSMVRKEVERVKPERVVFDSVSEIRLLSQGSLRYRRQVLALKNFLALQNCTSLFLDDLTQQAEETSLHSMVHGVVRLHQTALQFGGDRRRLQISKLRGREYKGGFHDFAIRKGGLQVFPRLIAAEHERDFSPTEPVSSGIGELDALLGGGLSRGTSTLIMGPSGTGKSSLTLQVIDAALKRGEKVLIVSFDETRRVLMARAEGLSIDLGGPVASGQLVLRHIDPAELSPGELIGMIRQHVEAGAQVVALDSLTGYQNAMPEESYLTLHMHELLSYLGQQGVMTLLVLAQHGLVGPMQSSVDLTYISDTVLLLRFFEAGGKIRRAMSVMKKRTGPHEETIREFRISSDGLRVGPALEQFHGVLTGVPAFSGPPSTLLEPKPDEA</sequence>
<evidence type="ECO:0000256" key="1">
    <source>
        <dbReference type="ARBA" id="ARBA00012513"/>
    </source>
</evidence>
<keyword evidence="6" id="KW-0378">Hydrolase</keyword>
<dbReference type="RefSeq" id="WP_012520347.1">
    <property type="nucleotide sequence ID" value="NC_011143.1"/>
</dbReference>
<dbReference type="InterPro" id="IPR010624">
    <property type="entry name" value="KaiC_dom"/>
</dbReference>
<dbReference type="Proteomes" id="UP000001868">
    <property type="component" value="Plasmid pHLK1"/>
</dbReference>
<keyword evidence="4" id="KW-0677">Repeat</keyword>
<dbReference type="SMART" id="SM00382">
    <property type="entry name" value="AAA"/>
    <property type="match status" value="2"/>
</dbReference>
<dbReference type="GO" id="GO:0016787">
    <property type="term" value="F:hydrolase activity"/>
    <property type="evidence" value="ECO:0007669"/>
    <property type="project" value="UniProtKB-KW"/>
</dbReference>
<dbReference type="SUPFAM" id="SSF52540">
    <property type="entry name" value="P-loop containing nucleoside triphosphate hydrolases"/>
    <property type="match status" value="2"/>
</dbReference>
<dbReference type="Gene3D" id="3.40.50.300">
    <property type="entry name" value="P-loop containing nucleotide triphosphate hydrolases"/>
    <property type="match status" value="2"/>
</dbReference>
<dbReference type="InterPro" id="IPR027417">
    <property type="entry name" value="P-loop_NTPase"/>
</dbReference>
<dbReference type="EC" id="2.7.11.1" evidence="1"/>
<dbReference type="PANTHER" id="PTHR42926:SF1">
    <property type="entry name" value="CIRCADIAN CLOCK OSCILLATOR PROTEIN KAIC 1"/>
    <property type="match status" value="1"/>
</dbReference>
<keyword evidence="3" id="KW-0808">Transferase</keyword>
<dbReference type="HOGENOM" id="CLU_023669_4_2_5"/>
<feature type="domain" description="KaiC" evidence="7">
    <location>
        <begin position="255"/>
        <end position="486"/>
    </location>
</feature>
<keyword evidence="2" id="KW-0597">Phosphoprotein</keyword>
<evidence type="ECO:0000256" key="3">
    <source>
        <dbReference type="ARBA" id="ARBA00022679"/>
    </source>
</evidence>
<dbReference type="GO" id="GO:0004674">
    <property type="term" value="F:protein serine/threonine kinase activity"/>
    <property type="evidence" value="ECO:0007669"/>
    <property type="project" value="UniProtKB-EC"/>
</dbReference>
<dbReference type="InterPro" id="IPR051347">
    <property type="entry name" value="Circadian_clock_KaiC-rel"/>
</dbReference>
<evidence type="ECO:0000313" key="8">
    <source>
        <dbReference type="EMBL" id="ACG80047.1"/>
    </source>
</evidence>
<dbReference type="InterPro" id="IPR003593">
    <property type="entry name" value="AAA+_ATPase"/>
</dbReference>
<dbReference type="InterPro" id="IPR014774">
    <property type="entry name" value="KaiC-like_dom"/>
</dbReference>
<dbReference type="eggNOG" id="COG0467">
    <property type="taxonomic scope" value="Bacteria"/>
</dbReference>
<dbReference type="PRINTS" id="PR01874">
    <property type="entry name" value="DNAREPAIRADA"/>
</dbReference>
<proteinExistence type="predicted"/>
<evidence type="ECO:0000313" key="9">
    <source>
        <dbReference type="Proteomes" id="UP000001868"/>
    </source>
</evidence>
<dbReference type="PROSITE" id="PS51146">
    <property type="entry name" value="KAIC"/>
    <property type="match status" value="2"/>
</dbReference>
<feature type="domain" description="KaiC" evidence="7">
    <location>
        <begin position="13"/>
        <end position="252"/>
    </location>
</feature>
<geneLocation type="plasmid" evidence="9">
    <name>pHLK1</name>
</geneLocation>
<dbReference type="Pfam" id="PF06745">
    <property type="entry name" value="ATPase"/>
    <property type="match status" value="2"/>
</dbReference>